<proteinExistence type="predicted"/>
<dbReference type="AlphaFoldDB" id="A0A9P8AB60"/>
<feature type="region of interest" description="Disordered" evidence="1">
    <location>
        <begin position="22"/>
        <end position="69"/>
    </location>
</feature>
<gene>
    <name evidence="2" type="ORF">E1B28_003729</name>
</gene>
<evidence type="ECO:0000256" key="1">
    <source>
        <dbReference type="SAM" id="MobiDB-lite"/>
    </source>
</evidence>
<dbReference type="Proteomes" id="UP001049176">
    <property type="component" value="Chromosome 2"/>
</dbReference>
<reference evidence="2" key="1">
    <citation type="journal article" date="2021" name="Genome Biol. Evol.">
        <title>The assembled and annotated genome of the fairy-ring fungus Marasmius oreades.</title>
        <authorList>
            <person name="Hiltunen M."/>
            <person name="Ament-Velasquez S.L."/>
            <person name="Johannesson H."/>
        </authorList>
    </citation>
    <scope>NUCLEOTIDE SEQUENCE</scope>
    <source>
        <strain evidence="2">03SP1</strain>
    </source>
</reference>
<dbReference type="EMBL" id="CM032182">
    <property type="protein sequence ID" value="KAG7096282.1"/>
    <property type="molecule type" value="Genomic_DNA"/>
</dbReference>
<comment type="caution">
    <text evidence="2">The sequence shown here is derived from an EMBL/GenBank/DDBJ whole genome shotgun (WGS) entry which is preliminary data.</text>
</comment>
<evidence type="ECO:0000313" key="3">
    <source>
        <dbReference type="Proteomes" id="UP001049176"/>
    </source>
</evidence>
<evidence type="ECO:0000313" key="2">
    <source>
        <dbReference type="EMBL" id="KAG7096282.1"/>
    </source>
</evidence>
<feature type="compositionally biased region" description="Basic and acidic residues" evidence="1">
    <location>
        <begin position="54"/>
        <end position="69"/>
    </location>
</feature>
<feature type="compositionally biased region" description="Basic and acidic residues" evidence="1">
    <location>
        <begin position="22"/>
        <end position="44"/>
    </location>
</feature>
<dbReference type="RefSeq" id="XP_043012752.1">
    <property type="nucleotide sequence ID" value="XM_043148160.1"/>
</dbReference>
<dbReference type="KEGG" id="more:E1B28_003729"/>
<sequence>MPSSEPLQVEFAAPVESTIVDSAREDQFLNQSEKEKLPKGKSDETMTSVVVRDVNVEEGHKGGQRGKDSAREWGKFKKWWGSSFFRALRNKA</sequence>
<accession>A0A9P8AB60</accession>
<dbReference type="GeneID" id="66072805"/>
<protein>
    <submittedName>
        <fullName evidence="2">Uncharacterized protein</fullName>
    </submittedName>
</protein>
<organism evidence="2 3">
    <name type="scientific">Marasmius oreades</name>
    <name type="common">fairy-ring Marasmius</name>
    <dbReference type="NCBI Taxonomy" id="181124"/>
    <lineage>
        <taxon>Eukaryota</taxon>
        <taxon>Fungi</taxon>
        <taxon>Dikarya</taxon>
        <taxon>Basidiomycota</taxon>
        <taxon>Agaricomycotina</taxon>
        <taxon>Agaricomycetes</taxon>
        <taxon>Agaricomycetidae</taxon>
        <taxon>Agaricales</taxon>
        <taxon>Marasmiineae</taxon>
        <taxon>Marasmiaceae</taxon>
        <taxon>Marasmius</taxon>
    </lineage>
</organism>
<keyword evidence="3" id="KW-1185">Reference proteome</keyword>
<name>A0A9P8AB60_9AGAR</name>